<sequence length="235" mass="27403">MSFISRLLIVLCAVTVAYAKAPANFLQAKKIAAQIFYDKRETLYCGCKYNAQKQVDLASCHMQKASIIKRAHRMEWEHMMPAEHFGQHFKCWREPICSKHGKPYKGRPCCEKVDADFRKAEAELYNLWPAVGVINQLRSNYRYSPLSHKHLTYGCDFTADRSLRKAEPPARVKGVVARANLFMAEKYHIRLSKAQRKLFEVWNKEHPPGDWEKEWARRVAKIEGYPNPYILSRAR</sequence>
<dbReference type="RefSeq" id="WP_058502435.1">
    <property type="nucleotide sequence ID" value="NZ_CAAAJA010000102.1"/>
</dbReference>
<dbReference type="EMBL" id="LNYH01000118">
    <property type="protein sequence ID" value="KTD18675.1"/>
    <property type="molecule type" value="Genomic_DNA"/>
</dbReference>
<dbReference type="SUPFAM" id="SSF54060">
    <property type="entry name" value="His-Me finger endonucleases"/>
    <property type="match status" value="1"/>
</dbReference>
<dbReference type="STRING" id="454.Lisr_2124"/>
<proteinExistence type="inferred from homology"/>
<evidence type="ECO:0000256" key="2">
    <source>
        <dbReference type="ARBA" id="ARBA00022722"/>
    </source>
</evidence>
<dbReference type="InterPro" id="IPR044925">
    <property type="entry name" value="His-Me_finger_sf"/>
</dbReference>
<gene>
    <name evidence="5" type="ORF">Lisr_2124</name>
</gene>
<keyword evidence="6" id="KW-1185">Reference proteome</keyword>
<evidence type="ECO:0000256" key="4">
    <source>
        <dbReference type="SAM" id="SignalP"/>
    </source>
</evidence>
<keyword evidence="4" id="KW-0732">Signal</keyword>
<dbReference type="PANTHER" id="PTHR33607">
    <property type="entry name" value="ENDONUCLEASE-1"/>
    <property type="match status" value="1"/>
</dbReference>
<dbReference type="PATRIC" id="fig|454.4.peg.2316"/>
<feature type="signal peptide" evidence="4">
    <location>
        <begin position="1"/>
        <end position="19"/>
    </location>
</feature>
<accession>A0A0W0VEW1</accession>
<comment type="caution">
    <text evidence="5">The sequence shown here is derived from an EMBL/GenBank/DDBJ whole genome shotgun (WGS) entry which is preliminary data.</text>
</comment>
<dbReference type="GO" id="GO:0004519">
    <property type="term" value="F:endonuclease activity"/>
    <property type="evidence" value="ECO:0007669"/>
    <property type="project" value="UniProtKB-KW"/>
</dbReference>
<comment type="similarity">
    <text evidence="1">Belongs to the EndA/NucM nuclease family.</text>
</comment>
<evidence type="ECO:0000256" key="1">
    <source>
        <dbReference type="ARBA" id="ARBA00006429"/>
    </source>
</evidence>
<reference evidence="5 6" key="1">
    <citation type="submission" date="2015-11" db="EMBL/GenBank/DDBJ databases">
        <title>Genomic analysis of 38 Legionella species identifies large and diverse effector repertoires.</title>
        <authorList>
            <person name="Burstein D."/>
            <person name="Amaro F."/>
            <person name="Zusman T."/>
            <person name="Lifshitz Z."/>
            <person name="Cohen O."/>
            <person name="Gilbert J.A."/>
            <person name="Pupko T."/>
            <person name="Shuman H.A."/>
            <person name="Segal G."/>
        </authorList>
    </citation>
    <scope>NUCLEOTIDE SEQUENCE [LARGE SCALE GENOMIC DNA]</scope>
    <source>
        <strain evidence="5 6">Bercovier 4</strain>
    </source>
</reference>
<dbReference type="Pfam" id="PF04231">
    <property type="entry name" value="Endonuclease_1"/>
    <property type="match status" value="1"/>
</dbReference>
<dbReference type="GO" id="GO:0016787">
    <property type="term" value="F:hydrolase activity"/>
    <property type="evidence" value="ECO:0007669"/>
    <property type="project" value="UniProtKB-KW"/>
</dbReference>
<keyword evidence="3 5" id="KW-0378">Hydrolase</keyword>
<evidence type="ECO:0000313" key="6">
    <source>
        <dbReference type="Proteomes" id="UP000054761"/>
    </source>
</evidence>
<dbReference type="OrthoDB" id="9800417at2"/>
<dbReference type="PANTHER" id="PTHR33607:SF2">
    <property type="entry name" value="ENDONUCLEASE-1"/>
    <property type="match status" value="1"/>
</dbReference>
<dbReference type="Proteomes" id="UP000054761">
    <property type="component" value="Unassembled WGS sequence"/>
</dbReference>
<name>A0A0W0VEW1_9GAMM</name>
<evidence type="ECO:0000256" key="3">
    <source>
        <dbReference type="ARBA" id="ARBA00022801"/>
    </source>
</evidence>
<protein>
    <submittedName>
        <fullName evidence="5">Putative endonuclease-1</fullName>
        <ecNumber evidence="5">3.1.21.-</ecNumber>
    </submittedName>
</protein>
<organism evidence="5 6">
    <name type="scientific">Legionella israelensis</name>
    <dbReference type="NCBI Taxonomy" id="454"/>
    <lineage>
        <taxon>Bacteria</taxon>
        <taxon>Pseudomonadati</taxon>
        <taxon>Pseudomonadota</taxon>
        <taxon>Gammaproteobacteria</taxon>
        <taxon>Legionellales</taxon>
        <taxon>Legionellaceae</taxon>
        <taxon>Legionella</taxon>
    </lineage>
</organism>
<dbReference type="AlphaFoldDB" id="A0A0W0VEW1"/>
<keyword evidence="5" id="KW-0255">Endonuclease</keyword>
<feature type="chain" id="PRO_5006914740" evidence="4">
    <location>
        <begin position="20"/>
        <end position="235"/>
    </location>
</feature>
<keyword evidence="2" id="KW-0540">Nuclease</keyword>
<dbReference type="InterPro" id="IPR007346">
    <property type="entry name" value="Endonuclease-I"/>
</dbReference>
<evidence type="ECO:0000313" key="5">
    <source>
        <dbReference type="EMBL" id="KTD18675.1"/>
    </source>
</evidence>
<dbReference type="EC" id="3.1.21.-" evidence="5"/>